<evidence type="ECO:0000313" key="2">
    <source>
        <dbReference type="EMBL" id="MBC5658731.1"/>
    </source>
</evidence>
<protein>
    <recommendedName>
        <fullName evidence="1">DUF5672 domain-containing protein</fullName>
    </recommendedName>
</protein>
<name>A0A923LA32_9FIRM</name>
<organism evidence="2 3">
    <name type="scientific">Anaerosacchariphilus hominis</name>
    <dbReference type="NCBI Taxonomy" id="2763017"/>
    <lineage>
        <taxon>Bacteria</taxon>
        <taxon>Bacillati</taxon>
        <taxon>Bacillota</taxon>
        <taxon>Clostridia</taxon>
        <taxon>Lachnospirales</taxon>
        <taxon>Lachnospiraceae</taxon>
        <taxon>Anaerosacchariphilus</taxon>
    </lineage>
</organism>
<sequence>MKKICVIIPIYKEKLSEEEAYAVDRSVEVLKNRKLYFVAPAGMNSTWYESKYPQVKWETFATKYFKNIFMYSRLLLSEHFYSRFSEYEYMLVVQPDVWILSEDDKLDYFMQFAYDYIGAPWKQEEKLYPVIFKGMNHLEKVAKKWGIPFNQPLMARVGNGGMSLRKISAMLDIIKNHPVAVKISKISKRNNEDGFLCYYLNAKDKYRLPTSEFAEQFAAEQTARQLLEEGKIPFSVHAYEKRVGDHNIMREYMEHRE</sequence>
<dbReference type="Proteomes" id="UP000649345">
    <property type="component" value="Unassembled WGS sequence"/>
</dbReference>
<evidence type="ECO:0000259" key="1">
    <source>
        <dbReference type="Pfam" id="PF18922"/>
    </source>
</evidence>
<dbReference type="AlphaFoldDB" id="A0A923LA32"/>
<proteinExistence type="predicted"/>
<evidence type="ECO:0000313" key="3">
    <source>
        <dbReference type="Proteomes" id="UP000649345"/>
    </source>
</evidence>
<comment type="caution">
    <text evidence="2">The sequence shown here is derived from an EMBL/GenBank/DDBJ whole genome shotgun (WGS) entry which is preliminary data.</text>
</comment>
<dbReference type="EMBL" id="JACOOR010000002">
    <property type="protein sequence ID" value="MBC5658731.1"/>
    <property type="molecule type" value="Genomic_DNA"/>
</dbReference>
<dbReference type="RefSeq" id="WP_186873329.1">
    <property type="nucleotide sequence ID" value="NZ_JACOOR010000002.1"/>
</dbReference>
<dbReference type="InterPro" id="IPR043729">
    <property type="entry name" value="DUF5672"/>
</dbReference>
<reference evidence="2" key="1">
    <citation type="submission" date="2020-08" db="EMBL/GenBank/DDBJ databases">
        <title>Genome public.</title>
        <authorList>
            <person name="Liu C."/>
            <person name="Sun Q."/>
        </authorList>
    </citation>
    <scope>NUCLEOTIDE SEQUENCE</scope>
    <source>
        <strain evidence="2">NSJ-68</strain>
    </source>
</reference>
<accession>A0A923LA32</accession>
<gene>
    <name evidence="2" type="ORF">H8S44_02945</name>
</gene>
<feature type="domain" description="DUF5672" evidence="1">
    <location>
        <begin position="55"/>
        <end position="237"/>
    </location>
</feature>
<keyword evidence="3" id="KW-1185">Reference proteome</keyword>
<dbReference type="Pfam" id="PF18922">
    <property type="entry name" value="DUF5672"/>
    <property type="match status" value="1"/>
</dbReference>